<feature type="region of interest" description="Disordered" evidence="1">
    <location>
        <begin position="98"/>
        <end position="117"/>
    </location>
</feature>
<evidence type="ECO:0000313" key="2">
    <source>
        <dbReference type="EMBL" id="KAJ1105482.1"/>
    </source>
</evidence>
<sequence length="157" mass="17327">MLAAVFTAVSGLYCQGCNEGHTAKQLKGFCRDMGEDADEEGPEDDHSENFLPSEDDVTTAVLPPAKPGSSVSDQGLTAEERREEREFQLQMARLQIEAQQEERRAETKAKQTEAERAAKQIEAERAEVAAESALAEKKVLLAHQLSLKQLEIKARQS</sequence>
<keyword evidence="3" id="KW-1185">Reference proteome</keyword>
<feature type="region of interest" description="Disordered" evidence="1">
    <location>
        <begin position="33"/>
        <end position="85"/>
    </location>
</feature>
<dbReference type="AlphaFoldDB" id="A0AAV7MSZ4"/>
<name>A0AAV7MSZ4_PLEWA</name>
<dbReference type="Proteomes" id="UP001066276">
    <property type="component" value="Chromosome 9"/>
</dbReference>
<organism evidence="2 3">
    <name type="scientific">Pleurodeles waltl</name>
    <name type="common">Iberian ribbed newt</name>
    <dbReference type="NCBI Taxonomy" id="8319"/>
    <lineage>
        <taxon>Eukaryota</taxon>
        <taxon>Metazoa</taxon>
        <taxon>Chordata</taxon>
        <taxon>Craniata</taxon>
        <taxon>Vertebrata</taxon>
        <taxon>Euteleostomi</taxon>
        <taxon>Amphibia</taxon>
        <taxon>Batrachia</taxon>
        <taxon>Caudata</taxon>
        <taxon>Salamandroidea</taxon>
        <taxon>Salamandridae</taxon>
        <taxon>Pleurodelinae</taxon>
        <taxon>Pleurodeles</taxon>
    </lineage>
</organism>
<feature type="compositionally biased region" description="Acidic residues" evidence="1">
    <location>
        <begin position="35"/>
        <end position="46"/>
    </location>
</feature>
<protein>
    <submittedName>
        <fullName evidence="2">Uncharacterized protein</fullName>
    </submittedName>
</protein>
<dbReference type="EMBL" id="JANPWB010000013">
    <property type="protein sequence ID" value="KAJ1105482.1"/>
    <property type="molecule type" value="Genomic_DNA"/>
</dbReference>
<comment type="caution">
    <text evidence="2">The sequence shown here is derived from an EMBL/GenBank/DDBJ whole genome shotgun (WGS) entry which is preliminary data.</text>
</comment>
<accession>A0AAV7MSZ4</accession>
<evidence type="ECO:0000313" key="3">
    <source>
        <dbReference type="Proteomes" id="UP001066276"/>
    </source>
</evidence>
<feature type="compositionally biased region" description="Basic and acidic residues" evidence="1">
    <location>
        <begin position="100"/>
        <end position="117"/>
    </location>
</feature>
<proteinExistence type="predicted"/>
<gene>
    <name evidence="2" type="ORF">NDU88_002888</name>
</gene>
<evidence type="ECO:0000256" key="1">
    <source>
        <dbReference type="SAM" id="MobiDB-lite"/>
    </source>
</evidence>
<reference evidence="2" key="1">
    <citation type="journal article" date="2022" name="bioRxiv">
        <title>Sequencing and chromosome-scale assembly of the giantPleurodeles waltlgenome.</title>
        <authorList>
            <person name="Brown T."/>
            <person name="Elewa A."/>
            <person name="Iarovenko S."/>
            <person name="Subramanian E."/>
            <person name="Araus A.J."/>
            <person name="Petzold A."/>
            <person name="Susuki M."/>
            <person name="Suzuki K.-i.T."/>
            <person name="Hayashi T."/>
            <person name="Toyoda A."/>
            <person name="Oliveira C."/>
            <person name="Osipova E."/>
            <person name="Leigh N.D."/>
            <person name="Simon A."/>
            <person name="Yun M.H."/>
        </authorList>
    </citation>
    <scope>NUCLEOTIDE SEQUENCE</scope>
    <source>
        <strain evidence="2">20211129_DDA</strain>
        <tissue evidence="2">Liver</tissue>
    </source>
</reference>